<dbReference type="HAMAP" id="MF_00664">
    <property type="entry name" value="PS_decarb_PSD_A"/>
    <property type="match status" value="1"/>
</dbReference>
<accession>A0A133QHN8</accession>
<dbReference type="GO" id="GO:0004609">
    <property type="term" value="F:phosphatidylserine decarboxylase activity"/>
    <property type="evidence" value="ECO:0007669"/>
    <property type="project" value="UniProtKB-UniRule"/>
</dbReference>
<comment type="catalytic activity">
    <reaction evidence="11">
        <text>a 1,2-diacyl-sn-glycero-3-phospho-L-serine + H(+) = a 1,2-diacyl-sn-glycero-3-phosphoethanolamine + CO2</text>
        <dbReference type="Rhea" id="RHEA:20828"/>
        <dbReference type="ChEBI" id="CHEBI:15378"/>
        <dbReference type="ChEBI" id="CHEBI:16526"/>
        <dbReference type="ChEBI" id="CHEBI:57262"/>
        <dbReference type="ChEBI" id="CHEBI:64612"/>
        <dbReference type="EC" id="4.1.1.65"/>
    </reaction>
</comment>
<keyword evidence="5 11" id="KW-0472">Membrane</keyword>
<comment type="PTM">
    <text evidence="11">Is synthesized initially as an inactive proenzyme. Formation of the active enzyme involves a self-maturation process in which the active site pyruvoyl group is generated from an internal serine residue via an autocatalytic post-translational modification. Two non-identical subunits are generated from the proenzyme in this reaction, and the pyruvate is formed at the N-terminus of the alpha chain, which is derived from the carboxyl end of the proenzyme. The post-translation cleavage follows an unusual pathway, termed non-hydrolytic serinolysis, in which the side chain hydroxyl group of the serine supplies its oxygen atom to form the C-terminus of the beta chain, while the remainder of the serine residue undergoes an oxidative deamination to produce ammonia and the pyruvoyl prosthetic group on the alpha chain.</text>
</comment>
<dbReference type="PATRIC" id="fig|28128.5.peg.666"/>
<feature type="site" description="Cleavage (non-hydrolytic); by autocatalysis" evidence="11">
    <location>
        <begin position="198"/>
        <end position="199"/>
    </location>
</feature>
<protein>
    <recommendedName>
        <fullName evidence="11">Phosphatidylserine decarboxylase proenzyme</fullName>
        <ecNumber evidence="11">4.1.1.65</ecNumber>
    </recommendedName>
    <component>
        <recommendedName>
            <fullName evidence="11">Phosphatidylserine decarboxylase alpha chain</fullName>
        </recommendedName>
    </component>
    <component>
        <recommendedName>
            <fullName evidence="11">Phosphatidylserine decarboxylase beta chain</fullName>
        </recommendedName>
    </component>
</protein>
<feature type="active site" description="Schiff-base intermediate with substrate; via pyruvic acid" evidence="11">
    <location>
        <position position="199"/>
    </location>
</feature>
<dbReference type="PANTHER" id="PTHR35809:SF1">
    <property type="entry name" value="ARCHAETIDYLSERINE DECARBOXYLASE PROENZYME-RELATED"/>
    <property type="match status" value="1"/>
</dbReference>
<keyword evidence="12" id="KW-1133">Transmembrane helix</keyword>
<keyword evidence="9 11" id="KW-1208">Phospholipid metabolism</keyword>
<sequence length="230" mass="26032">MGKIKRKLKKIRIHHEGTDQILYGGIGLVLVALLLWFGIDSKIPFGLFCVVFGTIYCIVLNFYRCPIRYFPSEDTDKIVVAPADGRIVVIEEVEENTYFHDRRLMISIFMSLWNVHANWFPVDGVVKFVKHFNGNFHKAWLPKASEENEHADIMLTTPDGQDVLCRQIAGAVARRIVTYAKEGEDCYIDEHLGFIKLGSRVDVFLPIGSEVCVKMGQSTTGDQTVLAKLP</sequence>
<dbReference type="GO" id="GO:0006646">
    <property type="term" value="P:phosphatidylethanolamine biosynthetic process"/>
    <property type="evidence" value="ECO:0007669"/>
    <property type="project" value="UniProtKB-UniRule"/>
</dbReference>
<dbReference type="RefSeq" id="WP_060940276.1">
    <property type="nucleotide sequence ID" value="NZ_KQ957204.1"/>
</dbReference>
<keyword evidence="1 11" id="KW-1003">Cell membrane</keyword>
<comment type="cofactor">
    <cofactor evidence="11">
        <name>pyruvate</name>
        <dbReference type="ChEBI" id="CHEBI:15361"/>
    </cofactor>
    <text evidence="11">Binds 1 pyruvoyl group covalently per subunit.</text>
</comment>
<evidence type="ECO:0000256" key="6">
    <source>
        <dbReference type="ARBA" id="ARBA00023145"/>
    </source>
</evidence>
<evidence type="ECO:0000256" key="5">
    <source>
        <dbReference type="ARBA" id="ARBA00023136"/>
    </source>
</evidence>
<organism evidence="13 14">
    <name type="scientific">Prevotella corporis</name>
    <dbReference type="NCBI Taxonomy" id="28128"/>
    <lineage>
        <taxon>Bacteria</taxon>
        <taxon>Pseudomonadati</taxon>
        <taxon>Bacteroidota</taxon>
        <taxon>Bacteroidia</taxon>
        <taxon>Bacteroidales</taxon>
        <taxon>Prevotellaceae</taxon>
        <taxon>Prevotella</taxon>
    </lineage>
</organism>
<gene>
    <name evidence="11" type="primary">psd</name>
    <name evidence="13" type="ORF">HMPREF3226_00658</name>
</gene>
<reference evidence="14" key="1">
    <citation type="submission" date="2016-01" db="EMBL/GenBank/DDBJ databases">
        <authorList>
            <person name="Mitreva M."/>
            <person name="Pepin K.H."/>
            <person name="Mihindukulasuriya K.A."/>
            <person name="Fulton R."/>
            <person name="Fronick C."/>
            <person name="O'Laughlin M."/>
            <person name="Miner T."/>
            <person name="Herter B."/>
            <person name="Rosa B.A."/>
            <person name="Cordes M."/>
            <person name="Tomlinson C."/>
            <person name="Wollam A."/>
            <person name="Palsikar V.B."/>
            <person name="Mardis E.R."/>
            <person name="Wilson R.K."/>
        </authorList>
    </citation>
    <scope>NUCLEOTIDE SEQUENCE [LARGE SCALE GENOMIC DNA]</scope>
    <source>
        <strain evidence="14">MJR7716</strain>
    </source>
</reference>
<feature type="chain" id="PRO_5023518129" description="Phosphatidylserine decarboxylase alpha chain" evidence="11">
    <location>
        <begin position="199"/>
        <end position="230"/>
    </location>
</feature>
<evidence type="ECO:0000256" key="1">
    <source>
        <dbReference type="ARBA" id="ARBA00022475"/>
    </source>
</evidence>
<evidence type="ECO:0000256" key="9">
    <source>
        <dbReference type="ARBA" id="ARBA00023264"/>
    </source>
</evidence>
<dbReference type="eggNOG" id="COG0688">
    <property type="taxonomic scope" value="Bacteria"/>
</dbReference>
<dbReference type="OrthoDB" id="9790893at2"/>
<evidence type="ECO:0000256" key="2">
    <source>
        <dbReference type="ARBA" id="ARBA00022516"/>
    </source>
</evidence>
<keyword evidence="8 11" id="KW-0456">Lyase</keyword>
<dbReference type="GO" id="GO:0005886">
    <property type="term" value="C:plasma membrane"/>
    <property type="evidence" value="ECO:0007669"/>
    <property type="project" value="UniProtKB-SubCell"/>
</dbReference>
<feature type="transmembrane region" description="Helical" evidence="12">
    <location>
        <begin position="21"/>
        <end position="39"/>
    </location>
</feature>
<dbReference type="EC" id="4.1.1.65" evidence="11"/>
<evidence type="ECO:0000256" key="7">
    <source>
        <dbReference type="ARBA" id="ARBA00023209"/>
    </source>
</evidence>
<evidence type="ECO:0000313" key="14">
    <source>
        <dbReference type="Proteomes" id="UP000070533"/>
    </source>
</evidence>
<keyword evidence="4 11" id="KW-0443">Lipid metabolism</keyword>
<dbReference type="NCBIfam" id="NF003678">
    <property type="entry name" value="PRK05305.1-2"/>
    <property type="match status" value="1"/>
</dbReference>
<feature type="chain" id="PRO_5023518128" description="Phosphatidylserine decarboxylase beta chain" evidence="11">
    <location>
        <begin position="1"/>
        <end position="198"/>
    </location>
</feature>
<comment type="function">
    <text evidence="11">Catalyzes the formation of phosphatidylethanolamine (PtdEtn) from phosphatidylserine (PtdSer).</text>
</comment>
<dbReference type="InterPro" id="IPR003817">
    <property type="entry name" value="PS_Dcarbxylase"/>
</dbReference>
<dbReference type="PANTHER" id="PTHR35809">
    <property type="entry name" value="ARCHAETIDYLSERINE DECARBOXYLASE PROENZYME-RELATED"/>
    <property type="match status" value="1"/>
</dbReference>
<evidence type="ECO:0000256" key="12">
    <source>
        <dbReference type="SAM" id="Phobius"/>
    </source>
</evidence>
<comment type="caution">
    <text evidence="13">The sequence shown here is derived from an EMBL/GenBank/DDBJ whole genome shotgun (WGS) entry which is preliminary data.</text>
</comment>
<comment type="pathway">
    <text evidence="11">Phospholipid metabolism; phosphatidylethanolamine biosynthesis; phosphatidylethanolamine from CDP-diacylglycerol: step 2/2.</text>
</comment>
<dbReference type="Pfam" id="PF02666">
    <property type="entry name" value="PS_Dcarbxylase"/>
    <property type="match status" value="1"/>
</dbReference>
<keyword evidence="7 11" id="KW-0594">Phospholipid biosynthesis</keyword>
<keyword evidence="2 11" id="KW-0444">Lipid biosynthesis</keyword>
<keyword evidence="10 11" id="KW-0670">Pyruvate</keyword>
<dbReference type="UniPathway" id="UPA00558">
    <property type="reaction ID" value="UER00616"/>
</dbReference>
<proteinExistence type="inferred from homology"/>
<feature type="transmembrane region" description="Helical" evidence="12">
    <location>
        <begin position="45"/>
        <end position="63"/>
    </location>
</feature>
<dbReference type="EMBL" id="LRQG01000036">
    <property type="protein sequence ID" value="KXA42377.1"/>
    <property type="molecule type" value="Genomic_DNA"/>
</dbReference>
<name>A0A133QHN8_9BACT</name>
<dbReference type="Proteomes" id="UP000070533">
    <property type="component" value="Unassembled WGS sequence"/>
</dbReference>
<evidence type="ECO:0000256" key="8">
    <source>
        <dbReference type="ARBA" id="ARBA00023239"/>
    </source>
</evidence>
<comment type="similarity">
    <text evidence="11">Belongs to the phosphatidylserine decarboxylase family. PSD-A subfamily.</text>
</comment>
<keyword evidence="14" id="KW-1185">Reference proteome</keyword>
<dbReference type="AlphaFoldDB" id="A0A133QHN8"/>
<feature type="modified residue" description="Pyruvic acid (Ser); by autocatalysis" evidence="11">
    <location>
        <position position="199"/>
    </location>
</feature>
<evidence type="ECO:0000256" key="4">
    <source>
        <dbReference type="ARBA" id="ARBA00023098"/>
    </source>
</evidence>
<comment type="subunit">
    <text evidence="11">Heterodimer of a large membrane-associated beta subunit and a small pyruvoyl-containing alpha subunit.</text>
</comment>
<dbReference type="InterPro" id="IPR033175">
    <property type="entry name" value="PSD-A"/>
</dbReference>
<evidence type="ECO:0000313" key="13">
    <source>
        <dbReference type="EMBL" id="KXA42377.1"/>
    </source>
</evidence>
<keyword evidence="6 11" id="KW-0865">Zymogen</keyword>
<dbReference type="STRING" id="28128.HMPREF3226_00658"/>
<evidence type="ECO:0000256" key="3">
    <source>
        <dbReference type="ARBA" id="ARBA00022793"/>
    </source>
</evidence>
<keyword evidence="12" id="KW-0812">Transmembrane</keyword>
<evidence type="ECO:0000256" key="11">
    <source>
        <dbReference type="HAMAP-Rule" id="MF_00664"/>
    </source>
</evidence>
<keyword evidence="3 11" id="KW-0210">Decarboxylase</keyword>
<evidence type="ECO:0000256" key="10">
    <source>
        <dbReference type="ARBA" id="ARBA00023317"/>
    </source>
</evidence>
<comment type="subcellular location">
    <subcellularLocation>
        <location evidence="11">Cell membrane</location>
        <topology evidence="11">Peripheral membrane protein</topology>
    </subcellularLocation>
</comment>